<organism evidence="1 2">
    <name type="scientific">Candidatus Woesebacteria bacterium RBG_13_36_22</name>
    <dbReference type="NCBI Taxonomy" id="1802478"/>
    <lineage>
        <taxon>Bacteria</taxon>
        <taxon>Candidatus Woeseibacteriota</taxon>
    </lineage>
</organism>
<dbReference type="EMBL" id="MGFQ01000024">
    <property type="protein sequence ID" value="OGM09286.1"/>
    <property type="molecule type" value="Genomic_DNA"/>
</dbReference>
<accession>A0A1F7X2I1</accession>
<reference evidence="1 2" key="1">
    <citation type="journal article" date="2016" name="Nat. Commun.">
        <title>Thousands of microbial genomes shed light on interconnected biogeochemical processes in an aquifer system.</title>
        <authorList>
            <person name="Anantharaman K."/>
            <person name="Brown C.T."/>
            <person name="Hug L.A."/>
            <person name="Sharon I."/>
            <person name="Castelle C.J."/>
            <person name="Probst A.J."/>
            <person name="Thomas B.C."/>
            <person name="Singh A."/>
            <person name="Wilkins M.J."/>
            <person name="Karaoz U."/>
            <person name="Brodie E.L."/>
            <person name="Williams K.H."/>
            <person name="Hubbard S.S."/>
            <person name="Banfield J.F."/>
        </authorList>
    </citation>
    <scope>NUCLEOTIDE SEQUENCE [LARGE SCALE GENOMIC DNA]</scope>
</reference>
<dbReference type="AlphaFoldDB" id="A0A1F7X2I1"/>
<protein>
    <submittedName>
        <fullName evidence="1">Uncharacterized protein</fullName>
    </submittedName>
</protein>
<proteinExistence type="predicted"/>
<evidence type="ECO:0000313" key="2">
    <source>
        <dbReference type="Proteomes" id="UP000176939"/>
    </source>
</evidence>
<dbReference type="Proteomes" id="UP000176939">
    <property type="component" value="Unassembled WGS sequence"/>
</dbReference>
<comment type="caution">
    <text evidence="1">The sequence shown here is derived from an EMBL/GenBank/DDBJ whole genome shotgun (WGS) entry which is preliminary data.</text>
</comment>
<gene>
    <name evidence="1" type="ORF">A2Z67_05085</name>
</gene>
<evidence type="ECO:0000313" key="1">
    <source>
        <dbReference type="EMBL" id="OGM09286.1"/>
    </source>
</evidence>
<name>A0A1F7X2I1_9BACT</name>
<sequence>MEKTLVVEVEWLDACSYDDSTVRSVGRLLSQTEDQIVLCRDFYQKDGGRDELEVSGVLCIPTKWIKNMRTLDA</sequence>